<dbReference type="Proteomes" id="UP001497525">
    <property type="component" value="Unassembled WGS sequence"/>
</dbReference>
<keyword evidence="1" id="KW-0812">Transmembrane</keyword>
<dbReference type="AlphaFoldDB" id="A0AAV2T1C5"/>
<evidence type="ECO:0000313" key="3">
    <source>
        <dbReference type="Proteomes" id="UP001497525"/>
    </source>
</evidence>
<protein>
    <submittedName>
        <fullName evidence="2">Uncharacterized protein</fullName>
    </submittedName>
</protein>
<comment type="caution">
    <text evidence="2">The sequence shown here is derived from an EMBL/GenBank/DDBJ whole genome shotgun (WGS) entry which is preliminary data.</text>
</comment>
<proteinExistence type="predicted"/>
<reference evidence="2" key="1">
    <citation type="submission" date="2024-06" db="EMBL/GenBank/DDBJ databases">
        <authorList>
            <person name="Liu X."/>
            <person name="Lenzi L."/>
            <person name="Haldenby T S."/>
            <person name="Uol C."/>
        </authorList>
    </citation>
    <scope>NUCLEOTIDE SEQUENCE</scope>
</reference>
<keyword evidence="1" id="KW-0472">Membrane</keyword>
<feature type="transmembrane region" description="Helical" evidence="1">
    <location>
        <begin position="12"/>
        <end position="35"/>
    </location>
</feature>
<name>A0AAV2T1C5_CALDB</name>
<organism evidence="2 3">
    <name type="scientific">Calicophoron daubneyi</name>
    <name type="common">Rumen fluke</name>
    <name type="synonym">Paramphistomum daubneyi</name>
    <dbReference type="NCBI Taxonomy" id="300641"/>
    <lineage>
        <taxon>Eukaryota</taxon>
        <taxon>Metazoa</taxon>
        <taxon>Spiralia</taxon>
        <taxon>Lophotrochozoa</taxon>
        <taxon>Platyhelminthes</taxon>
        <taxon>Trematoda</taxon>
        <taxon>Digenea</taxon>
        <taxon>Plagiorchiida</taxon>
        <taxon>Pronocephalata</taxon>
        <taxon>Paramphistomoidea</taxon>
        <taxon>Paramphistomidae</taxon>
        <taxon>Calicophoron</taxon>
    </lineage>
</organism>
<sequence length="122" mass="13975">MEIKCQLRYAVVIHSLLPLHGPFGTCISIFLFPVLPRADCVMFSSAIIQSVHTRAHPSVCIYTPRLTVYLLISNIWGSTECTRTSLFIPLHYVNLSFLFLLVVFTKHRYLSMWDSHKSRSSS</sequence>
<evidence type="ECO:0000256" key="1">
    <source>
        <dbReference type="SAM" id="Phobius"/>
    </source>
</evidence>
<keyword evidence="1" id="KW-1133">Transmembrane helix</keyword>
<dbReference type="EMBL" id="CAXLJL010000057">
    <property type="protein sequence ID" value="CAL5130188.1"/>
    <property type="molecule type" value="Genomic_DNA"/>
</dbReference>
<feature type="transmembrane region" description="Helical" evidence="1">
    <location>
        <begin position="86"/>
        <end position="104"/>
    </location>
</feature>
<accession>A0AAV2T1C5</accession>
<gene>
    <name evidence="2" type="ORF">CDAUBV1_LOCUS1624</name>
</gene>
<evidence type="ECO:0000313" key="2">
    <source>
        <dbReference type="EMBL" id="CAL5130188.1"/>
    </source>
</evidence>